<comment type="similarity">
    <text evidence="2 10 12">Belongs to the GrpE family.</text>
</comment>
<dbReference type="GO" id="GO:0042803">
    <property type="term" value="F:protein homodimerization activity"/>
    <property type="evidence" value="ECO:0007669"/>
    <property type="project" value="InterPro"/>
</dbReference>
<dbReference type="Proteomes" id="UP000186309">
    <property type="component" value="Chromosome"/>
</dbReference>
<evidence type="ECO:0000256" key="7">
    <source>
        <dbReference type="ARBA" id="ARBA00053401"/>
    </source>
</evidence>
<evidence type="ECO:0000256" key="3">
    <source>
        <dbReference type="ARBA" id="ARBA00011738"/>
    </source>
</evidence>
<dbReference type="PANTHER" id="PTHR21237:SF23">
    <property type="entry name" value="GRPE PROTEIN HOMOLOG, MITOCHONDRIAL"/>
    <property type="match status" value="1"/>
</dbReference>
<dbReference type="InterPro" id="IPR000740">
    <property type="entry name" value="GrpE"/>
</dbReference>
<dbReference type="Gene3D" id="2.30.22.10">
    <property type="entry name" value="Head domain of nucleotide exchange factor GrpE"/>
    <property type="match status" value="1"/>
</dbReference>
<evidence type="ECO:0000256" key="4">
    <source>
        <dbReference type="ARBA" id="ARBA00022490"/>
    </source>
</evidence>
<reference evidence="15" key="1">
    <citation type="submission" date="2016-12" db="EMBL/GenBank/DDBJ databases">
        <title>Comparative genomics of four Isosphaeraceae planctomycetes: a common pool of plasmids and glycoside hydrolase genes.</title>
        <authorList>
            <person name="Ivanova A."/>
        </authorList>
    </citation>
    <scope>NUCLEOTIDE SEQUENCE [LARGE SCALE GENOMIC DNA]</scope>
    <source>
        <strain evidence="15">PX4</strain>
    </source>
</reference>
<dbReference type="PANTHER" id="PTHR21237">
    <property type="entry name" value="GRPE PROTEIN"/>
    <property type="match status" value="1"/>
</dbReference>
<dbReference type="RefSeq" id="WP_076350257.1">
    <property type="nucleotide sequence ID" value="NZ_CP019082.1"/>
</dbReference>
<dbReference type="Gene3D" id="3.90.20.20">
    <property type="match status" value="1"/>
</dbReference>
<evidence type="ECO:0000256" key="13">
    <source>
        <dbReference type="SAM" id="MobiDB-lite"/>
    </source>
</evidence>
<evidence type="ECO:0000256" key="10">
    <source>
        <dbReference type="HAMAP-Rule" id="MF_01151"/>
    </source>
</evidence>
<evidence type="ECO:0000256" key="12">
    <source>
        <dbReference type="RuleBase" id="RU004478"/>
    </source>
</evidence>
<dbReference type="STRING" id="1387353.BSF38_05548"/>
<dbReference type="FunFam" id="2.30.22.10:FF:000001">
    <property type="entry name" value="Protein GrpE"/>
    <property type="match status" value="1"/>
</dbReference>
<evidence type="ECO:0000256" key="9">
    <source>
        <dbReference type="ARBA" id="ARBA00076414"/>
    </source>
</evidence>
<evidence type="ECO:0000256" key="8">
    <source>
        <dbReference type="ARBA" id="ARBA00072274"/>
    </source>
</evidence>
<dbReference type="GO" id="GO:0005737">
    <property type="term" value="C:cytoplasm"/>
    <property type="evidence" value="ECO:0007669"/>
    <property type="project" value="UniProtKB-SubCell"/>
</dbReference>
<evidence type="ECO:0000256" key="2">
    <source>
        <dbReference type="ARBA" id="ARBA00009054"/>
    </source>
</evidence>
<accession>A0A1U7CYD0</accession>
<dbReference type="HAMAP" id="MF_01151">
    <property type="entry name" value="GrpE"/>
    <property type="match status" value="1"/>
</dbReference>
<dbReference type="KEGG" id="pbor:BSF38_05548"/>
<feature type="region of interest" description="Disordered" evidence="13">
    <location>
        <begin position="1"/>
        <end position="45"/>
    </location>
</feature>
<dbReference type="GO" id="GO:0051082">
    <property type="term" value="F:unfolded protein binding"/>
    <property type="evidence" value="ECO:0007669"/>
    <property type="project" value="TreeGrafter"/>
</dbReference>
<evidence type="ECO:0000313" key="14">
    <source>
        <dbReference type="EMBL" id="APW63960.1"/>
    </source>
</evidence>
<dbReference type="CDD" id="cd00446">
    <property type="entry name" value="GrpE"/>
    <property type="match status" value="1"/>
</dbReference>
<keyword evidence="6 10" id="KW-0143">Chaperone</keyword>
<dbReference type="EMBL" id="CP019082">
    <property type="protein sequence ID" value="APW63960.1"/>
    <property type="molecule type" value="Genomic_DNA"/>
</dbReference>
<dbReference type="SUPFAM" id="SSF51064">
    <property type="entry name" value="Head domain of nucleotide exchange factor GrpE"/>
    <property type="match status" value="1"/>
</dbReference>
<organism evidence="14 15">
    <name type="scientific">Paludisphaera borealis</name>
    <dbReference type="NCBI Taxonomy" id="1387353"/>
    <lineage>
        <taxon>Bacteria</taxon>
        <taxon>Pseudomonadati</taxon>
        <taxon>Planctomycetota</taxon>
        <taxon>Planctomycetia</taxon>
        <taxon>Isosphaerales</taxon>
        <taxon>Isosphaeraceae</taxon>
        <taxon>Paludisphaera</taxon>
    </lineage>
</organism>
<keyword evidence="15" id="KW-1185">Reference proteome</keyword>
<keyword evidence="5 10" id="KW-0346">Stress response</keyword>
<evidence type="ECO:0000313" key="15">
    <source>
        <dbReference type="Proteomes" id="UP000186309"/>
    </source>
</evidence>
<gene>
    <name evidence="14" type="primary">grpE_2</name>
    <name evidence="10" type="synonym">grpE</name>
    <name evidence="14" type="ORF">BSF38_05548</name>
</gene>
<dbReference type="SUPFAM" id="SSF58014">
    <property type="entry name" value="Coiled-coil domain of nucleotide exchange factor GrpE"/>
    <property type="match status" value="1"/>
</dbReference>
<proteinExistence type="inferred from homology"/>
<dbReference type="GO" id="GO:0000774">
    <property type="term" value="F:adenyl-nucleotide exchange factor activity"/>
    <property type="evidence" value="ECO:0007669"/>
    <property type="project" value="InterPro"/>
</dbReference>
<dbReference type="InterPro" id="IPR013805">
    <property type="entry name" value="GrpE_CC"/>
</dbReference>
<evidence type="ECO:0000256" key="1">
    <source>
        <dbReference type="ARBA" id="ARBA00004496"/>
    </source>
</evidence>
<name>A0A1U7CYD0_9BACT</name>
<dbReference type="AlphaFoldDB" id="A0A1U7CYD0"/>
<dbReference type="PROSITE" id="PS01071">
    <property type="entry name" value="GRPE"/>
    <property type="match status" value="1"/>
</dbReference>
<dbReference type="Pfam" id="PF01025">
    <property type="entry name" value="GrpE"/>
    <property type="match status" value="1"/>
</dbReference>
<sequence length="184" mass="20272">MSESKKHHDDHHKKIHPHDQPVAADESGAAGAVNEGPFAELQKERDDARDQLLRTRAEFVNYQKRSKQQADVDRTYAIGNLAHDLLDVIDNFQRATDSMRGTAGEGIAAGLDIVHKQFLATLAKYGVEPIEALGQPFDPNFHDALLQQPSADHPEGTVVAELSKGYKIHDRVLRPSKVAVSAKP</sequence>
<evidence type="ECO:0000256" key="5">
    <source>
        <dbReference type="ARBA" id="ARBA00023016"/>
    </source>
</evidence>
<dbReference type="GO" id="GO:0006457">
    <property type="term" value="P:protein folding"/>
    <property type="evidence" value="ECO:0007669"/>
    <property type="project" value="InterPro"/>
</dbReference>
<comment type="subunit">
    <text evidence="3 10">Homodimer.</text>
</comment>
<protein>
    <recommendedName>
        <fullName evidence="8 10">Protein GrpE</fullName>
    </recommendedName>
    <alternativeName>
        <fullName evidence="9 10">HSP-70 cofactor</fullName>
    </alternativeName>
</protein>
<evidence type="ECO:0000256" key="11">
    <source>
        <dbReference type="RuleBase" id="RU000639"/>
    </source>
</evidence>
<comment type="function">
    <text evidence="7 10 11">Participates actively in the response to hyperosmotic and heat shock by preventing the aggregation of stress-denatured proteins, in association with DnaK and GrpE. It is the nucleotide exchange factor for DnaK and may function as a thermosensor. Unfolded proteins bind initially to DnaJ; upon interaction with the DnaJ-bound protein, DnaK hydrolyzes its bound ATP, resulting in the formation of a stable complex. GrpE releases ADP from DnaK; ATP binding to DnaK triggers the release of the substrate protein, thus completing the reaction cycle. Several rounds of ATP-dependent interactions between DnaJ, DnaK and GrpE are required for fully efficient folding.</text>
</comment>
<dbReference type="InterPro" id="IPR009012">
    <property type="entry name" value="GrpE_head"/>
</dbReference>
<dbReference type="PRINTS" id="PR00773">
    <property type="entry name" value="GRPEPROTEIN"/>
</dbReference>
<keyword evidence="4 10" id="KW-0963">Cytoplasm</keyword>
<dbReference type="OrthoDB" id="9812586at2"/>
<dbReference type="GO" id="GO:0051087">
    <property type="term" value="F:protein-folding chaperone binding"/>
    <property type="evidence" value="ECO:0007669"/>
    <property type="project" value="InterPro"/>
</dbReference>
<dbReference type="NCBIfam" id="NF010738">
    <property type="entry name" value="PRK14140.1"/>
    <property type="match status" value="1"/>
</dbReference>
<comment type="subcellular location">
    <subcellularLocation>
        <location evidence="1 10">Cytoplasm</location>
    </subcellularLocation>
</comment>
<evidence type="ECO:0000256" key="6">
    <source>
        <dbReference type="ARBA" id="ARBA00023186"/>
    </source>
</evidence>